<accession>A0A0B2R0V2</accession>
<dbReference type="GO" id="GO:0003735">
    <property type="term" value="F:structural constituent of ribosome"/>
    <property type="evidence" value="ECO:0007669"/>
    <property type="project" value="TreeGrafter"/>
</dbReference>
<dbReference type="GO" id="GO:0000463">
    <property type="term" value="P:maturation of LSU-rRNA from tricistronic rRNA transcript (SSU-rRNA, 5.8S rRNA, LSU-rRNA)"/>
    <property type="evidence" value="ECO:0007669"/>
    <property type="project" value="TreeGrafter"/>
</dbReference>
<dbReference type="PANTHER" id="PTHR11524:SF16">
    <property type="entry name" value="LARGE RIBOSOMAL SUBUNIT PROTEIN UL30"/>
    <property type="match status" value="1"/>
</dbReference>
<dbReference type="Gene3D" id="3.30.1390.20">
    <property type="entry name" value="Ribosomal protein L30, ferredoxin-like fold domain"/>
    <property type="match status" value="1"/>
</dbReference>
<dbReference type="InterPro" id="IPR039699">
    <property type="entry name" value="Ribosomal_uL30"/>
</dbReference>
<evidence type="ECO:0000313" key="1">
    <source>
        <dbReference type="EMBL" id="KHN27345.1"/>
    </source>
</evidence>
<dbReference type="GO" id="GO:0022625">
    <property type="term" value="C:cytosolic large ribosomal subunit"/>
    <property type="evidence" value="ECO:0007669"/>
    <property type="project" value="TreeGrafter"/>
</dbReference>
<gene>
    <name evidence="1" type="ORF">glysoja_030609</name>
</gene>
<organism evidence="1">
    <name type="scientific">Glycine soja</name>
    <name type="common">Wild soybean</name>
    <dbReference type="NCBI Taxonomy" id="3848"/>
    <lineage>
        <taxon>Eukaryota</taxon>
        <taxon>Viridiplantae</taxon>
        <taxon>Streptophyta</taxon>
        <taxon>Embryophyta</taxon>
        <taxon>Tracheophyta</taxon>
        <taxon>Spermatophyta</taxon>
        <taxon>Magnoliopsida</taxon>
        <taxon>eudicotyledons</taxon>
        <taxon>Gunneridae</taxon>
        <taxon>Pentapetalae</taxon>
        <taxon>rosids</taxon>
        <taxon>fabids</taxon>
        <taxon>Fabales</taxon>
        <taxon>Fabaceae</taxon>
        <taxon>Papilionoideae</taxon>
        <taxon>50 kb inversion clade</taxon>
        <taxon>NPAAA clade</taxon>
        <taxon>indigoferoid/millettioid clade</taxon>
        <taxon>Phaseoleae</taxon>
        <taxon>Glycine</taxon>
        <taxon>Glycine subgen. Soja</taxon>
    </lineage>
</organism>
<keyword evidence="1" id="KW-0687">Ribonucleoprotein</keyword>
<keyword evidence="1" id="KW-0689">Ribosomal protein</keyword>
<reference evidence="1" key="1">
    <citation type="submission" date="2014-07" db="EMBL/GenBank/DDBJ databases">
        <title>Identification of a novel salt tolerance gene in wild soybean by whole-genome sequencing.</title>
        <authorList>
            <person name="Lam H.-M."/>
            <person name="Qi X."/>
            <person name="Li M.-W."/>
            <person name="Liu X."/>
            <person name="Xie M."/>
            <person name="Ni M."/>
            <person name="Xu X."/>
        </authorList>
    </citation>
    <scope>NUCLEOTIDE SEQUENCE [LARGE SCALE GENOMIC DNA]</scope>
    <source>
        <tissue evidence="1">Root</tissue>
    </source>
</reference>
<sequence>MNMLHIVEPYVTYGYPNLKSVKELLYKRGYGKLNKQRTSLIDNSIIEQLSTNIIYCIEITPLVSRIPSAREAKLKRQALYAKAHYRSEPRALTSALQSLMKSLNSVCKDGQEQCR</sequence>
<dbReference type="PANTHER" id="PTHR11524">
    <property type="entry name" value="60S RIBOSOMAL PROTEIN L7"/>
    <property type="match status" value="1"/>
</dbReference>
<proteinExistence type="predicted"/>
<dbReference type="SUPFAM" id="SSF55129">
    <property type="entry name" value="Ribosomal protein L30p/L7e"/>
    <property type="match status" value="1"/>
</dbReference>
<dbReference type="GO" id="GO:0003723">
    <property type="term" value="F:RNA binding"/>
    <property type="evidence" value="ECO:0007669"/>
    <property type="project" value="TreeGrafter"/>
</dbReference>
<protein>
    <submittedName>
        <fullName evidence="1">60S ribosomal protein L7-4</fullName>
    </submittedName>
</protein>
<name>A0A0B2R0V2_GLYSO</name>
<dbReference type="Proteomes" id="UP000053555">
    <property type="component" value="Unassembled WGS sequence"/>
</dbReference>
<dbReference type="AlphaFoldDB" id="A0A0B2R0V2"/>
<dbReference type="EMBL" id="KN653355">
    <property type="protein sequence ID" value="KHN27345.1"/>
    <property type="molecule type" value="Genomic_DNA"/>
</dbReference>
<dbReference type="InterPro" id="IPR036919">
    <property type="entry name" value="Ribo_uL30_ferredoxin-like_sf"/>
</dbReference>